<dbReference type="EMBL" id="LR536450">
    <property type="protein sequence ID" value="VFU09212.1"/>
    <property type="molecule type" value="Genomic_DNA"/>
</dbReference>
<dbReference type="OrthoDB" id="9812367at2"/>
<dbReference type="AlphaFoldDB" id="A0A4U8Z1Q1"/>
<accession>A0A4U8Z1Q1</accession>
<protein>
    <submittedName>
        <fullName evidence="1">Uncharacterized protein</fullName>
    </submittedName>
</protein>
<proteinExistence type="predicted"/>
<dbReference type="KEGG" id="mtun:MTUNDRAET4_2319"/>
<reference evidence="1 2" key="1">
    <citation type="submission" date="2019-03" db="EMBL/GenBank/DDBJ databases">
        <authorList>
            <person name="Kox A.R. M."/>
        </authorList>
    </citation>
    <scope>NUCLEOTIDE SEQUENCE [LARGE SCALE GENOMIC DNA]</scope>
    <source>
        <strain evidence="1">MTUNDRAET4 annotated genome</strain>
    </source>
</reference>
<name>A0A4U8Z1Q1_METTU</name>
<dbReference type="Proteomes" id="UP000294360">
    <property type="component" value="Chromosome"/>
</dbReference>
<evidence type="ECO:0000313" key="1">
    <source>
        <dbReference type="EMBL" id="VFU09212.1"/>
    </source>
</evidence>
<gene>
    <name evidence="1" type="ORF">MTUNDRAET4_2319</name>
</gene>
<sequence length="72" mass="7637">MTAADTLIIHVRFAPDGSVTEIGERPSGLDAQQWFNRLSNKAGSSFQALSGGRGFFRLGTEVVTALKAAALQ</sequence>
<organism evidence="1 2">
    <name type="scientific">Methylocella tundrae</name>
    <dbReference type="NCBI Taxonomy" id="227605"/>
    <lineage>
        <taxon>Bacteria</taxon>
        <taxon>Pseudomonadati</taxon>
        <taxon>Pseudomonadota</taxon>
        <taxon>Alphaproteobacteria</taxon>
        <taxon>Hyphomicrobiales</taxon>
        <taxon>Beijerinckiaceae</taxon>
        <taxon>Methylocella</taxon>
    </lineage>
</organism>
<dbReference type="RefSeq" id="WP_134489484.1">
    <property type="nucleotide sequence ID" value="NZ_CP139089.1"/>
</dbReference>
<evidence type="ECO:0000313" key="2">
    <source>
        <dbReference type="Proteomes" id="UP000294360"/>
    </source>
</evidence>